<evidence type="ECO:0000313" key="1">
    <source>
        <dbReference type="EMBL" id="MCE7028493.1"/>
    </source>
</evidence>
<protein>
    <submittedName>
        <fullName evidence="1">Uncharacterized protein</fullName>
    </submittedName>
</protein>
<proteinExistence type="predicted"/>
<dbReference type="EMBL" id="JAJUWU010000009">
    <property type="protein sequence ID" value="MCE7028493.1"/>
    <property type="molecule type" value="Genomic_DNA"/>
</dbReference>
<organism evidence="1 2">
    <name type="scientific">Jiella avicenniae</name>
    <dbReference type="NCBI Taxonomy" id="2907202"/>
    <lineage>
        <taxon>Bacteria</taxon>
        <taxon>Pseudomonadati</taxon>
        <taxon>Pseudomonadota</taxon>
        <taxon>Alphaproteobacteria</taxon>
        <taxon>Hyphomicrobiales</taxon>
        <taxon>Aurantimonadaceae</taxon>
        <taxon>Jiella</taxon>
    </lineage>
</organism>
<accession>A0A9X1P0W6</accession>
<dbReference type="Proteomes" id="UP001139035">
    <property type="component" value="Unassembled WGS sequence"/>
</dbReference>
<keyword evidence="2" id="KW-1185">Reference proteome</keyword>
<sequence>MNEKTFTLPRTQPTEPDPVSFLAGAGYIVTPADGGVPGLFDVRGVGRDLTMGQIRDVARQASAEV</sequence>
<evidence type="ECO:0000313" key="2">
    <source>
        <dbReference type="Proteomes" id="UP001139035"/>
    </source>
</evidence>
<dbReference type="AlphaFoldDB" id="A0A9X1P0W6"/>
<name>A0A9X1P0W6_9HYPH</name>
<gene>
    <name evidence="1" type="ORF">LZD57_10875</name>
</gene>
<reference evidence="1" key="1">
    <citation type="submission" date="2022-01" db="EMBL/GenBank/DDBJ databases">
        <title>Jiella avicenniae sp. nov., a novel endophytic bacterium isolated from bark of Avicennia marina.</title>
        <authorList>
            <person name="Tuo L."/>
        </authorList>
    </citation>
    <scope>NUCLEOTIDE SEQUENCE</scope>
    <source>
        <strain evidence="1">CBK1P-4</strain>
    </source>
</reference>
<dbReference type="RefSeq" id="WP_233719651.1">
    <property type="nucleotide sequence ID" value="NZ_JAJUWU010000009.1"/>
</dbReference>
<comment type="caution">
    <text evidence="1">The sequence shown here is derived from an EMBL/GenBank/DDBJ whole genome shotgun (WGS) entry which is preliminary data.</text>
</comment>